<dbReference type="AlphaFoldDB" id="A0A9D7S935"/>
<evidence type="ECO:0000313" key="6">
    <source>
        <dbReference type="Proteomes" id="UP000808349"/>
    </source>
</evidence>
<dbReference type="Gene3D" id="2.40.170.20">
    <property type="entry name" value="TonB-dependent receptor, beta-barrel domain"/>
    <property type="match status" value="1"/>
</dbReference>
<evidence type="ECO:0000256" key="3">
    <source>
        <dbReference type="ARBA" id="ARBA00023237"/>
    </source>
</evidence>
<dbReference type="Pfam" id="PF13715">
    <property type="entry name" value="CarbopepD_reg_2"/>
    <property type="match status" value="1"/>
</dbReference>
<comment type="caution">
    <text evidence="5">The sequence shown here is derived from an EMBL/GenBank/DDBJ whole genome shotgun (WGS) entry which is preliminary data.</text>
</comment>
<dbReference type="Gene3D" id="2.60.40.1120">
    <property type="entry name" value="Carboxypeptidase-like, regulatory domain"/>
    <property type="match status" value="1"/>
</dbReference>
<gene>
    <name evidence="5" type="ORF">IPO85_07775</name>
</gene>
<evidence type="ECO:0000313" key="5">
    <source>
        <dbReference type="EMBL" id="MBK9717397.1"/>
    </source>
</evidence>
<dbReference type="SUPFAM" id="SSF49464">
    <property type="entry name" value="Carboxypeptidase regulatory domain-like"/>
    <property type="match status" value="1"/>
</dbReference>
<dbReference type="InterPro" id="IPR012910">
    <property type="entry name" value="Plug_dom"/>
</dbReference>
<dbReference type="GO" id="GO:0009279">
    <property type="term" value="C:cell outer membrane"/>
    <property type="evidence" value="ECO:0007669"/>
    <property type="project" value="UniProtKB-SubCell"/>
</dbReference>
<dbReference type="SUPFAM" id="SSF56935">
    <property type="entry name" value="Porins"/>
    <property type="match status" value="1"/>
</dbReference>
<proteinExistence type="predicted"/>
<dbReference type="Gene3D" id="2.170.130.10">
    <property type="entry name" value="TonB-dependent receptor, plug domain"/>
    <property type="match status" value="1"/>
</dbReference>
<reference evidence="5 6" key="1">
    <citation type="submission" date="2020-10" db="EMBL/GenBank/DDBJ databases">
        <title>Connecting structure to function with the recovery of over 1000 high-quality activated sludge metagenome-assembled genomes encoding full-length rRNA genes using long-read sequencing.</title>
        <authorList>
            <person name="Singleton C.M."/>
            <person name="Petriglieri F."/>
            <person name="Kristensen J.M."/>
            <person name="Kirkegaard R.H."/>
            <person name="Michaelsen T.Y."/>
            <person name="Andersen M.H."/>
            <person name="Karst S.M."/>
            <person name="Dueholm M.S."/>
            <person name="Nielsen P.H."/>
            <person name="Albertsen M."/>
        </authorList>
    </citation>
    <scope>NUCLEOTIDE SEQUENCE [LARGE SCALE GENOMIC DNA]</scope>
    <source>
        <strain evidence="5">Ribe_18-Q3-R11-54_BAT3C.373</strain>
    </source>
</reference>
<evidence type="ECO:0000256" key="1">
    <source>
        <dbReference type="ARBA" id="ARBA00004442"/>
    </source>
</evidence>
<organism evidence="5 6">
    <name type="scientific">Candidatus Defluviibacterium haderslevense</name>
    <dbReference type="NCBI Taxonomy" id="2981993"/>
    <lineage>
        <taxon>Bacteria</taxon>
        <taxon>Pseudomonadati</taxon>
        <taxon>Bacteroidota</taxon>
        <taxon>Saprospiria</taxon>
        <taxon>Saprospirales</taxon>
        <taxon>Saprospiraceae</taxon>
        <taxon>Candidatus Defluviibacterium</taxon>
    </lineage>
</organism>
<dbReference type="Pfam" id="PF07715">
    <property type="entry name" value="Plug"/>
    <property type="match status" value="1"/>
</dbReference>
<sequence length="778" mass="87378">MRYIFCLGLILIYYLPSNAQRYTIHGTVSDLSSGELLLSATVYDLNSLEGTNSNVYGFYSLSLKPATVRIRVTCLGYLDEILSFELTKDTTLNVKLAQGLELKEVEVTASRIERIDQSTRMSTIDVPIDQIKKLPALFGEVDILKSLQLLPGVSGGSEGTAGLYVRGGSPDQNLIVLDGVPVYNVYHLGGIFSVFNADALKNVSLTKGGFPARFGGRLSSVLEIGMKEGNDNKFHGEGGLGILSSRLTLEGPIIKNKASFMISGRRTYLDVIAKPLIKRAAEQGEEIDLGMHFYDLNAKVNYTINSKHRLFGSVYSGEDLFSLGIKDVGHGNDYSKSKAGVDWGNITSALRWNYILSPKWFANTTLTYSRYRFNFRAALEEKTNNQIESFSALYFSGIEDLGAKLDMDYVYSPNHWFKFGGQIINHKYSPGATQFKSDISSNIDTTFGSPNISSVESALYFEDDIRMGALGINAGIHASSFSVQHKLFSSLQPRFSARYLLGGGYTAKLSFATMTQYINLLTNEGSGLPSDLWVPSTKRIVPQNSSQIAAGLVKIFGNDYECSVEAYYKKMKNVLSYKEGASFIGISTNWEDKVTQGNGKAYGFEFFVQKKKGKFNGWIGYTLSWNNRNFDDINGGKTFRFKYDRRHDFELVASYQISKKWHVSGSWQYATGNAITLPILKYNGIYPFDQYIDEIHIQGEKNAYTMPPYHRLDLSFEYKRFHKRYESGLVFGVYNAYARANPFYITTDREYIDGLYRDVFKQVALLPLIPNISYQFKF</sequence>
<dbReference type="InterPro" id="IPR008969">
    <property type="entry name" value="CarboxyPept-like_regulatory"/>
</dbReference>
<name>A0A9D7S935_9BACT</name>
<keyword evidence="3" id="KW-0998">Cell outer membrane</keyword>
<protein>
    <submittedName>
        <fullName evidence="5">TonB-dependent receptor</fullName>
    </submittedName>
</protein>
<accession>A0A9D7S935</accession>
<keyword evidence="5" id="KW-0675">Receptor</keyword>
<dbReference type="InterPro" id="IPR037066">
    <property type="entry name" value="Plug_dom_sf"/>
</dbReference>
<dbReference type="Proteomes" id="UP000808349">
    <property type="component" value="Unassembled WGS sequence"/>
</dbReference>
<evidence type="ECO:0000259" key="4">
    <source>
        <dbReference type="Pfam" id="PF07715"/>
    </source>
</evidence>
<comment type="subcellular location">
    <subcellularLocation>
        <location evidence="1">Cell outer membrane</location>
    </subcellularLocation>
</comment>
<dbReference type="InterPro" id="IPR036942">
    <property type="entry name" value="Beta-barrel_TonB_sf"/>
</dbReference>
<feature type="domain" description="TonB-dependent receptor plug" evidence="4">
    <location>
        <begin position="139"/>
        <end position="217"/>
    </location>
</feature>
<evidence type="ECO:0000256" key="2">
    <source>
        <dbReference type="ARBA" id="ARBA00023136"/>
    </source>
</evidence>
<keyword evidence="2" id="KW-0472">Membrane</keyword>
<dbReference type="EMBL" id="JADKFW010000004">
    <property type="protein sequence ID" value="MBK9717397.1"/>
    <property type="molecule type" value="Genomic_DNA"/>
</dbReference>